<dbReference type="Proteomes" id="UP000332711">
    <property type="component" value="Unassembled WGS sequence"/>
</dbReference>
<sequence>MAIVGKEAISALRGATQEGAGSSERSTFTSLKSGSTFLVKALPLENIAAYDSYGIFKKVNSFEAEKPSIKNARGYATDELTPWDLASKYYQDKANELVEAGKSKEDAEVKPLRTKASEYRSKRKYIVPFIDLESGEVIYIDFTKNQAEAVISVIEKYEEKGRLETTPLELSKTGQKTDTKVSLTATFEEDLSETAAKNFKELTAENVTVNFEGLTFIADEKAQIESLLASGFDVSLIDLEAPEIDPTEAF</sequence>
<evidence type="ECO:0000313" key="2">
    <source>
        <dbReference type="EMBL" id="EAE2898177.1"/>
    </source>
</evidence>
<comment type="caution">
    <text evidence="2">The sequence shown here is derived from an EMBL/GenBank/DDBJ whole genome shotgun (WGS) entry which is preliminary data.</text>
</comment>
<dbReference type="AlphaFoldDB" id="A0A3T1NRX7"/>
<reference evidence="1 5" key="1">
    <citation type="submission" date="2018-06" db="EMBL/GenBank/DDBJ databases">
        <authorList>
            <consortium name="GenomeTrakr: Next Generation Sequencing Network for Food Pathogen Tracability"/>
        </authorList>
    </citation>
    <scope>NUCLEOTIDE SEQUENCE [LARGE SCALE GENOMIC DNA]</scope>
    <source>
        <strain evidence="1 5">NYAG13B12507-5</strain>
    </source>
</reference>
<dbReference type="EMBL" id="AAASTI010000004">
    <property type="protein sequence ID" value="EAE5604423.1"/>
    <property type="molecule type" value="Genomic_DNA"/>
</dbReference>
<reference evidence="4 6" key="2">
    <citation type="submission" date="2019-03" db="EMBL/GenBank/DDBJ databases">
        <authorList>
            <person name="Ashton P.M."/>
            <person name="Dallman T."/>
            <person name="Nair S."/>
            <person name="De Pinna E."/>
            <person name="Peters T."/>
            <person name="Grant K."/>
        </authorList>
    </citation>
    <scope>NUCLEOTIDE SEQUENCE [LARGE SCALE GENOMIC DNA]</scope>
    <source>
        <strain evidence="2">RL15000271</strain>
        <strain evidence="3">RL15000440</strain>
    </source>
</reference>
<evidence type="ECO:0000313" key="1">
    <source>
        <dbReference type="EMBL" id="EAD8147130.1"/>
    </source>
</evidence>
<evidence type="ECO:0000313" key="3">
    <source>
        <dbReference type="EMBL" id="EAE5604423.1"/>
    </source>
</evidence>
<evidence type="ECO:0000313" key="6">
    <source>
        <dbReference type="Proteomes" id="UP000401273"/>
    </source>
</evidence>
<organism evidence="2 6">
    <name type="scientific">Listeria monocytogenes</name>
    <dbReference type="NCBI Taxonomy" id="1639"/>
    <lineage>
        <taxon>Bacteria</taxon>
        <taxon>Bacillati</taxon>
        <taxon>Bacillota</taxon>
        <taxon>Bacilli</taxon>
        <taxon>Bacillales</taxon>
        <taxon>Listeriaceae</taxon>
        <taxon>Listeria</taxon>
    </lineage>
</organism>
<proteinExistence type="predicted"/>
<dbReference type="Proteomes" id="UP000371553">
    <property type="component" value="Unassembled WGS sequence"/>
</dbReference>
<dbReference type="RefSeq" id="WP_050018546.1">
    <property type="nucleotide sequence ID" value="NZ_CADEHJ010000001.1"/>
</dbReference>
<protein>
    <submittedName>
        <fullName evidence="2">Uncharacterized protein</fullName>
    </submittedName>
</protein>
<evidence type="ECO:0000313" key="5">
    <source>
        <dbReference type="Proteomes" id="UP000371553"/>
    </source>
</evidence>
<evidence type="ECO:0000313" key="4">
    <source>
        <dbReference type="Proteomes" id="UP000332711"/>
    </source>
</evidence>
<gene>
    <name evidence="1" type="ORF">CD20_13690</name>
    <name evidence="2" type="ORF">E1W43_09495</name>
    <name evidence="3" type="ORF">E1X78_09900</name>
</gene>
<name>A0A3T1NRX7_LISMN</name>
<dbReference type="Proteomes" id="UP000401273">
    <property type="component" value="Unassembled WGS sequence"/>
</dbReference>
<accession>A0A3T1NRX7</accession>
<dbReference type="EMBL" id="AAAPCR010000015">
    <property type="protein sequence ID" value="EAD8147130.1"/>
    <property type="molecule type" value="Genomic_DNA"/>
</dbReference>
<dbReference type="EMBL" id="AAARLF010000004">
    <property type="protein sequence ID" value="EAE2898177.1"/>
    <property type="molecule type" value="Genomic_DNA"/>
</dbReference>